<reference evidence="1 2" key="1">
    <citation type="submission" date="2023-01" db="EMBL/GenBank/DDBJ databases">
        <title>Psychrosphaera sp. nov., isolated from marine algae.</title>
        <authorList>
            <person name="Bayburt H."/>
            <person name="Choi B.J."/>
            <person name="Kim J.M."/>
            <person name="Choi D.G."/>
            <person name="Jeon C.O."/>
        </authorList>
    </citation>
    <scope>NUCLEOTIDE SEQUENCE [LARGE SCALE GENOMIC DNA]</scope>
    <source>
        <strain evidence="1 2">G1-22</strain>
    </source>
</reference>
<evidence type="ECO:0000313" key="1">
    <source>
        <dbReference type="EMBL" id="MDC2889017.1"/>
    </source>
</evidence>
<dbReference type="InterPro" id="IPR013780">
    <property type="entry name" value="Glyco_hydro_b"/>
</dbReference>
<dbReference type="RefSeq" id="WP_272180552.1">
    <property type="nucleotide sequence ID" value="NZ_JAQOMS010000002.1"/>
</dbReference>
<name>A0ABT5FBV2_9GAMM</name>
<sequence>MGDITVKDNQLYLHVFKWPQNNKIHLSGLTNKVSGANILNNDNLKVNFKQHKRGWITIELPEDKPKTLVPVVALDIKGELKIDQTIGIDPQIPTMISAIFAKCKGCKSKELRWMQKFGEWKYADNLLNWQDKGQGVWKVDVARAGQYLLEVEYSANDKVDFSEWYFEFNGKRLVMQALDTGERENSARQFAGRTLYRFRTDKVGVIELTTGKQTISVMPKSKVMAGGINLKAIHLKPVHN</sequence>
<evidence type="ECO:0000313" key="2">
    <source>
        <dbReference type="Proteomes" id="UP001528411"/>
    </source>
</evidence>
<comment type="caution">
    <text evidence="1">The sequence shown here is derived from an EMBL/GenBank/DDBJ whole genome shotgun (WGS) entry which is preliminary data.</text>
</comment>
<keyword evidence="2" id="KW-1185">Reference proteome</keyword>
<gene>
    <name evidence="1" type="ORF">PN838_09830</name>
</gene>
<dbReference type="EMBL" id="JAQOMS010000002">
    <property type="protein sequence ID" value="MDC2889017.1"/>
    <property type="molecule type" value="Genomic_DNA"/>
</dbReference>
<accession>A0ABT5FBV2</accession>
<dbReference type="Gene3D" id="2.60.120.260">
    <property type="entry name" value="Galactose-binding domain-like"/>
    <property type="match status" value="1"/>
</dbReference>
<dbReference type="Gene3D" id="2.60.40.1180">
    <property type="entry name" value="Golgi alpha-mannosidase II"/>
    <property type="match status" value="1"/>
</dbReference>
<protein>
    <submittedName>
        <fullName evidence="1">Uncharacterized protein</fullName>
    </submittedName>
</protein>
<organism evidence="1 2">
    <name type="scientific">Psychrosphaera algicola</name>
    <dbReference type="NCBI Taxonomy" id="3023714"/>
    <lineage>
        <taxon>Bacteria</taxon>
        <taxon>Pseudomonadati</taxon>
        <taxon>Pseudomonadota</taxon>
        <taxon>Gammaproteobacteria</taxon>
        <taxon>Alteromonadales</taxon>
        <taxon>Pseudoalteromonadaceae</taxon>
        <taxon>Psychrosphaera</taxon>
    </lineage>
</organism>
<proteinExistence type="predicted"/>
<dbReference type="Proteomes" id="UP001528411">
    <property type="component" value="Unassembled WGS sequence"/>
</dbReference>